<feature type="domain" description="PiggyBac transposable element-derived protein" evidence="2">
    <location>
        <begin position="558"/>
        <end position="924"/>
    </location>
</feature>
<evidence type="ECO:0000259" key="2">
    <source>
        <dbReference type="Pfam" id="PF13843"/>
    </source>
</evidence>
<dbReference type="InterPro" id="IPR029526">
    <property type="entry name" value="PGBD"/>
</dbReference>
<feature type="compositionally biased region" description="Low complexity" evidence="1">
    <location>
        <begin position="982"/>
        <end position="991"/>
    </location>
</feature>
<keyword evidence="4" id="KW-1185">Reference proteome</keyword>
<dbReference type="EMBL" id="LR824543">
    <property type="protein sequence ID" value="CAH1636180.1"/>
    <property type="molecule type" value="Genomic_DNA"/>
</dbReference>
<dbReference type="Pfam" id="PF13843">
    <property type="entry name" value="DDE_Tnp_1_7"/>
    <property type="match status" value="1"/>
</dbReference>
<sequence length="1312" mass="149001">MGSSLSDRPDEARISINGSNLMKHLKIHKTEFEEVATLNINQKEAFQKSHNSEIVIKECTSLVTIHGRPLALLDDEAFQNILALIPDCNVKIGSRKIRDCLIETAGMLRIEMAKELQEKLICIKVDIASLSLRSFMGINAQYLEQGNIVLKNLAMIELLDRHTSEYLKEQVLFVLQRFRIGLDNVYSFTTDNGANMLKMSRLLNERSNAQNHDVPHVHASVSIDYPSVDEDGVMHEQSANHMEDVENISIDSDSDLDYDADTEFDTNREDHFTETLTSSLTMQFHENTTQQRNIAVVRCAAHTLQLAVLEACNNTEIKEAISDARKIAKLLRTQKYAAEIIKTGKNQAILDYPTRWNSTVEMIQRLIDLKEISNNSNDPNCFLTEATWNKLQDYLTSLLPAKELSKNLQYEQLTMGDFYLQWLLCKIKLKTVNTTLSNLLITCMERREQTLFNNDAFLCAIFFDGRVNSTLSEEQRSASALAIFGQRHIIIPESDSDFSEEDDVPLSCLQSASTSKSKGKATKTKVNWKNGKMPAYDANNFKFTGNTDLPDSIKKLSSPVEVFEFLFTADMINFITEQSNLKSIQDNINKPAMITKEEIEKFIGIIIFMSCVKLPSTKKYWSKEVGQSQVYEIMTCNRFESIKRFLHFNNNETFVPLGQDGHDKLFKIRPLLDMIRARLMLVPKEEYLAVDEQIIPTKCRHELKQYNPAKPHKWGYKNLVLSGVSGFSYDFDIFAGDQSNSYPSDAPDLGVSSNVVTRLTSTVPRHKNYKICFDNWFNSPNLQVYLFQNGLLPLGTVRLNRVPNSNMPTVKELKKRGRGSMAEKVAVINKVKLSLVSWFDNKNVNLLSAYVGSAPTTTKRRYARQEKKYIDIPSPQAVDIYNKHMGGVDLLDSILGYYRIHLRSRQWYKRIFFHMLDMTIVNSWLLWRRINTDSSYMPLFDFKLAISEHMRKTGKALMVKKRGRPSSILGTPTSSRGGTPLNVSPSNSPVPAKKPRKTPARHQDLPLDSPTPGNQNPESNVIPSTSAPSTSGTAPSENTNLVRVVQSGSKNIASYIYKRNADKCKSDIDQLIMDLFIMDYQPFRIVEDKGFRKLLQSAFPFYVIPTRKYFANNLLPSGYEALRTTKMQEVESEVESICLTADVWTSSTNDLYMAITGHYIEKNECVLKSLFLECVLLETSHTDVNLASEMLRVTDEWKVTQKILLAVTDNGANIKKAVEKDLGWKHFGYYAHTLNLAVQESIQRSEEVNARFLEIREEVNSSLSNLNATAMSLTVVDWELCEGVCKLLKPCEEVTKEVCGQKYVTGSIIIQD</sequence>
<evidence type="ECO:0000313" key="4">
    <source>
        <dbReference type="Proteomes" id="UP001153321"/>
    </source>
</evidence>
<dbReference type="InterPro" id="IPR012337">
    <property type="entry name" value="RNaseH-like_sf"/>
</dbReference>
<accession>A0A9P0HXU5</accession>
<feature type="compositionally biased region" description="Polar residues" evidence="1">
    <location>
        <begin position="1011"/>
        <end position="1022"/>
    </location>
</feature>
<evidence type="ECO:0000256" key="1">
    <source>
        <dbReference type="SAM" id="MobiDB-lite"/>
    </source>
</evidence>
<dbReference type="SUPFAM" id="SSF140996">
    <property type="entry name" value="Hermes dimerisation domain"/>
    <property type="match status" value="1"/>
</dbReference>
<dbReference type="PANTHER" id="PTHR47272">
    <property type="entry name" value="DDE_TNP_1_7 DOMAIN-CONTAINING PROTEIN"/>
    <property type="match status" value="1"/>
</dbReference>
<evidence type="ECO:0000313" key="3">
    <source>
        <dbReference type="EMBL" id="CAH1636180.1"/>
    </source>
</evidence>
<feature type="compositionally biased region" description="Polar residues" evidence="1">
    <location>
        <begin position="968"/>
        <end position="977"/>
    </location>
</feature>
<dbReference type="PANTHER" id="PTHR47272:SF1">
    <property type="entry name" value="PIGGYBAC TRANSPOSABLE ELEMENT-DERIVED PROTEIN 3-LIKE"/>
    <property type="match status" value="1"/>
</dbReference>
<dbReference type="Proteomes" id="UP001153321">
    <property type="component" value="Chromosome 12"/>
</dbReference>
<dbReference type="SUPFAM" id="SSF53098">
    <property type="entry name" value="Ribonuclease H-like"/>
    <property type="match status" value="2"/>
</dbReference>
<gene>
    <name evidence="3" type="ORF">SPLIT_LOCUS1542</name>
</gene>
<organism evidence="3 4">
    <name type="scientific">Spodoptera littoralis</name>
    <name type="common">Egyptian cotton leafworm</name>
    <dbReference type="NCBI Taxonomy" id="7109"/>
    <lineage>
        <taxon>Eukaryota</taxon>
        <taxon>Metazoa</taxon>
        <taxon>Ecdysozoa</taxon>
        <taxon>Arthropoda</taxon>
        <taxon>Hexapoda</taxon>
        <taxon>Insecta</taxon>
        <taxon>Pterygota</taxon>
        <taxon>Neoptera</taxon>
        <taxon>Endopterygota</taxon>
        <taxon>Lepidoptera</taxon>
        <taxon>Glossata</taxon>
        <taxon>Ditrysia</taxon>
        <taxon>Noctuoidea</taxon>
        <taxon>Noctuidae</taxon>
        <taxon>Amphipyrinae</taxon>
        <taxon>Spodoptera</taxon>
    </lineage>
</organism>
<feature type="region of interest" description="Disordered" evidence="1">
    <location>
        <begin position="956"/>
        <end position="1041"/>
    </location>
</feature>
<dbReference type="Gene3D" id="1.10.10.1070">
    <property type="entry name" value="Zinc finger, BED domain-containing"/>
    <property type="match status" value="1"/>
</dbReference>
<protein>
    <recommendedName>
        <fullName evidence="2">PiggyBac transposable element-derived protein domain-containing protein</fullName>
    </recommendedName>
</protein>
<reference evidence="3" key="1">
    <citation type="submission" date="2022-02" db="EMBL/GenBank/DDBJ databases">
        <authorList>
            <person name="King R."/>
        </authorList>
    </citation>
    <scope>NUCLEOTIDE SEQUENCE</scope>
</reference>
<name>A0A9P0HXU5_SPOLI</name>
<proteinExistence type="predicted"/>
<feature type="compositionally biased region" description="Low complexity" evidence="1">
    <location>
        <begin position="1023"/>
        <end position="1036"/>
    </location>
</feature>